<dbReference type="GO" id="GO:0030234">
    <property type="term" value="F:enzyme regulator activity"/>
    <property type="evidence" value="ECO:0007669"/>
    <property type="project" value="TreeGrafter"/>
</dbReference>
<evidence type="ECO:0000313" key="9">
    <source>
        <dbReference type="Proteomes" id="UP000694846"/>
    </source>
</evidence>
<evidence type="ECO:0000256" key="8">
    <source>
        <dbReference type="ARBA" id="ARBA00032926"/>
    </source>
</evidence>
<evidence type="ECO:0000256" key="3">
    <source>
        <dbReference type="ARBA" id="ARBA00011532"/>
    </source>
</evidence>
<evidence type="ECO:0000256" key="2">
    <source>
        <dbReference type="ARBA" id="ARBA00008612"/>
    </source>
</evidence>
<dbReference type="GO" id="GO:0035226">
    <property type="term" value="F:glutamate-cysteine ligase catalytic subunit binding"/>
    <property type="evidence" value="ECO:0007669"/>
    <property type="project" value="InterPro"/>
</dbReference>
<keyword evidence="9" id="KW-1185">Reference proteome</keyword>
<dbReference type="AlphaFoldDB" id="A0A8B8GP43"/>
<dbReference type="UniPathway" id="UPA00142">
    <property type="reaction ID" value="UER00209"/>
</dbReference>
<dbReference type="GO" id="GO:0006750">
    <property type="term" value="P:glutathione biosynthetic process"/>
    <property type="evidence" value="ECO:0007669"/>
    <property type="project" value="UniProtKB-UniPathway"/>
</dbReference>
<evidence type="ECO:0000256" key="4">
    <source>
        <dbReference type="ARBA" id="ARBA00022684"/>
    </source>
</evidence>
<dbReference type="Gene3D" id="3.20.20.100">
    <property type="entry name" value="NADP-dependent oxidoreductase domain"/>
    <property type="match status" value="1"/>
</dbReference>
<dbReference type="RefSeq" id="XP_025424833.1">
    <property type="nucleotide sequence ID" value="XM_025569048.1"/>
</dbReference>
<dbReference type="GO" id="GO:0016874">
    <property type="term" value="F:ligase activity"/>
    <property type="evidence" value="ECO:0007669"/>
    <property type="project" value="UniProtKB-KW"/>
</dbReference>
<accession>A0A8B8GP43</accession>
<dbReference type="PANTHER" id="PTHR13295">
    <property type="entry name" value="GLUTAMATE CYSTEINE LIGASE REGULATORY SUBUNIT"/>
    <property type="match status" value="1"/>
</dbReference>
<comment type="similarity">
    <text evidence="2">Belongs to the aldo/keto reductase family. Glutamate--cysteine ligase light chain subfamily.</text>
</comment>
<sequence length="255" mass="28906">MPYNIPKTVSKIYIHTGNVLNTNELTQKAGQNATEEVVECLNICLSKCPSSFALHEKTIHLKCEECYNNDNEEEYLALKTSVKIFLTTNEVDVLNDSLKTLFKELNEEVIDSVILTLNHGKDTKLADLLTLWTVLEGYVNKKKITRIGVSDIATDLFIALYNNSIIKPTIIQINLNSCCVVPEALQEFTKDNEIQLLTHNDSKEILPQSCLAEVFGEQTELKQKVPKLEWMIRYLTHVKCRGVLASKGYVVCLKR</sequence>
<evidence type="ECO:0000256" key="5">
    <source>
        <dbReference type="ARBA" id="ARBA00030406"/>
    </source>
</evidence>
<keyword evidence="10 11" id="KW-0436">Ligase</keyword>
<evidence type="ECO:0000313" key="10">
    <source>
        <dbReference type="RefSeq" id="XP_025424833.1"/>
    </source>
</evidence>
<protein>
    <recommendedName>
        <fullName evidence="7">GCS light chain</fullName>
    </recommendedName>
    <alternativeName>
        <fullName evidence="5">Gamma-ECS regulatory subunit</fullName>
    </alternativeName>
    <alternativeName>
        <fullName evidence="8">Gamma-glutamylcysteine synthetase regulatory subunit</fullName>
    </alternativeName>
    <alternativeName>
        <fullName evidence="6">Glutamate--cysteine ligase modifier subunit</fullName>
    </alternativeName>
</protein>
<dbReference type="GO" id="GO:0017109">
    <property type="term" value="C:glutamate-cysteine ligase complex"/>
    <property type="evidence" value="ECO:0007669"/>
    <property type="project" value="TreeGrafter"/>
</dbReference>
<keyword evidence="4" id="KW-0317">Glutathione biosynthesis</keyword>
<evidence type="ECO:0000256" key="1">
    <source>
        <dbReference type="ARBA" id="ARBA00005006"/>
    </source>
</evidence>
<dbReference type="CTD" id="2730"/>
<dbReference type="Proteomes" id="UP000694846">
    <property type="component" value="Unplaced"/>
</dbReference>
<dbReference type="GeneID" id="112693815"/>
<evidence type="ECO:0000313" key="11">
    <source>
        <dbReference type="RefSeq" id="XP_025424834.1"/>
    </source>
</evidence>
<dbReference type="PANTHER" id="PTHR13295:SF4">
    <property type="entry name" value="GLUTAMATE--CYSTEINE LIGASE REGULATORY SUBUNIT"/>
    <property type="match status" value="1"/>
</dbReference>
<evidence type="ECO:0000256" key="7">
    <source>
        <dbReference type="ARBA" id="ARBA00031732"/>
    </source>
</evidence>
<dbReference type="InterPro" id="IPR036812">
    <property type="entry name" value="NAD(P)_OxRdtase_dom_sf"/>
</dbReference>
<organism evidence="9 10">
    <name type="scientific">Sipha flava</name>
    <name type="common">yellow sugarcane aphid</name>
    <dbReference type="NCBI Taxonomy" id="143950"/>
    <lineage>
        <taxon>Eukaryota</taxon>
        <taxon>Metazoa</taxon>
        <taxon>Ecdysozoa</taxon>
        <taxon>Arthropoda</taxon>
        <taxon>Hexapoda</taxon>
        <taxon>Insecta</taxon>
        <taxon>Pterygota</taxon>
        <taxon>Neoptera</taxon>
        <taxon>Paraneoptera</taxon>
        <taxon>Hemiptera</taxon>
        <taxon>Sternorrhyncha</taxon>
        <taxon>Aphidomorpha</taxon>
        <taxon>Aphidoidea</taxon>
        <taxon>Aphididae</taxon>
        <taxon>Sipha</taxon>
    </lineage>
</organism>
<reference evidence="10 11" key="1">
    <citation type="submission" date="2025-04" db="UniProtKB">
        <authorList>
            <consortium name="RefSeq"/>
        </authorList>
    </citation>
    <scope>IDENTIFICATION</scope>
    <source>
        <tissue evidence="10 11">Whole body</tissue>
    </source>
</reference>
<evidence type="ECO:0000256" key="6">
    <source>
        <dbReference type="ARBA" id="ARBA00031154"/>
    </source>
</evidence>
<dbReference type="RefSeq" id="XP_025424834.1">
    <property type="nucleotide sequence ID" value="XM_025569049.1"/>
</dbReference>
<gene>
    <name evidence="10 11" type="primary">LOC112693815</name>
</gene>
<comment type="subunit">
    <text evidence="3">Heterodimer of a catalytic heavy chain and a regulatory light chain.</text>
</comment>
<comment type="pathway">
    <text evidence="1">Sulfur metabolism; glutathione biosynthesis; glutathione from L-cysteine and L-glutamate: step 1/2.</text>
</comment>
<proteinExistence type="inferred from homology"/>
<dbReference type="OrthoDB" id="5596051at2759"/>
<name>A0A8B8GP43_9HEMI</name>
<dbReference type="SUPFAM" id="SSF51430">
    <property type="entry name" value="NAD(P)-linked oxidoreductase"/>
    <property type="match status" value="1"/>
</dbReference>
<dbReference type="InterPro" id="IPR032963">
    <property type="entry name" value="Gclm"/>
</dbReference>